<evidence type="ECO:0000313" key="2">
    <source>
        <dbReference type="EMBL" id="SMB86114.1"/>
    </source>
</evidence>
<dbReference type="Pfam" id="PF01243">
    <property type="entry name" value="PNPOx_N"/>
    <property type="match status" value="1"/>
</dbReference>
<dbReference type="PANTHER" id="PTHR42815">
    <property type="entry name" value="FAD-BINDING, PUTATIVE (AFU_ORTHOLOGUE AFUA_6G07600)-RELATED"/>
    <property type="match status" value="1"/>
</dbReference>
<dbReference type="InterPro" id="IPR012349">
    <property type="entry name" value="Split_barrel_FMN-bd"/>
</dbReference>
<dbReference type="SUPFAM" id="SSF50475">
    <property type="entry name" value="FMN-binding split barrel"/>
    <property type="match status" value="1"/>
</dbReference>
<evidence type="ECO:0000259" key="1">
    <source>
        <dbReference type="Pfam" id="PF01243"/>
    </source>
</evidence>
<dbReference type="NCBIfam" id="TIGR04025">
    <property type="entry name" value="PPOX_FMN_DR2398"/>
    <property type="match status" value="1"/>
</dbReference>
<proteinExistence type="predicted"/>
<feature type="domain" description="Pyridoxamine 5'-phosphate oxidase N-terminal" evidence="1">
    <location>
        <begin position="39"/>
        <end position="155"/>
    </location>
</feature>
<dbReference type="OrthoDB" id="9796486at2"/>
<name>A0A1W1UZH2_9DEIO</name>
<reference evidence="2 3" key="1">
    <citation type="submission" date="2017-04" db="EMBL/GenBank/DDBJ databases">
        <authorList>
            <person name="Afonso C.L."/>
            <person name="Miller P.J."/>
            <person name="Scott M.A."/>
            <person name="Spackman E."/>
            <person name="Goraichik I."/>
            <person name="Dimitrov K.M."/>
            <person name="Suarez D.L."/>
            <person name="Swayne D.E."/>
        </authorList>
    </citation>
    <scope>NUCLEOTIDE SEQUENCE [LARGE SCALE GENOMIC DNA]</scope>
    <source>
        <strain evidence="2 3">KR-140</strain>
    </source>
</reference>
<sequence length="209" mass="22940">MENENPAYSIDTVEQLEALLGEIAEASRKKEVDFVHPIYQRWIEASPFAILATVGPEGLDASPRGDPEGFVAVADEKTLLLPERRGNNRADSLRNILFDPHVALLFLIPGTGETLRVNGRARITTAPEMLERFVVKGVPPRCVVVIEVDTVFFQCARAIHRSGLWQPPRTEHLEKVPSAGAMLAALTSGAVDGEAYDLALPGRQRSTLY</sequence>
<gene>
    <name evidence="2" type="ORF">SAMN00790413_03690</name>
</gene>
<dbReference type="STRING" id="695939.SAMN00790413_03690"/>
<dbReference type="Proteomes" id="UP000192582">
    <property type="component" value="Unassembled WGS sequence"/>
</dbReference>
<accession>A0A1W1UZH2</accession>
<organism evidence="2 3">
    <name type="scientific">Deinococcus hopiensis KR-140</name>
    <dbReference type="NCBI Taxonomy" id="695939"/>
    <lineage>
        <taxon>Bacteria</taxon>
        <taxon>Thermotogati</taxon>
        <taxon>Deinococcota</taxon>
        <taxon>Deinococci</taxon>
        <taxon>Deinococcales</taxon>
        <taxon>Deinococcaceae</taxon>
        <taxon>Deinococcus</taxon>
    </lineage>
</organism>
<dbReference type="AlphaFoldDB" id="A0A1W1UZH2"/>
<evidence type="ECO:0000313" key="3">
    <source>
        <dbReference type="Proteomes" id="UP000192582"/>
    </source>
</evidence>
<keyword evidence="3" id="KW-1185">Reference proteome</keyword>
<dbReference type="InterPro" id="IPR024029">
    <property type="entry name" value="Pyridox_Oxase_FMN-dep"/>
</dbReference>
<dbReference type="PANTHER" id="PTHR42815:SF2">
    <property type="entry name" value="FAD-BINDING, PUTATIVE (AFU_ORTHOLOGUE AFUA_6G07600)-RELATED"/>
    <property type="match status" value="1"/>
</dbReference>
<protein>
    <recommendedName>
        <fullName evidence="1">Pyridoxamine 5'-phosphate oxidase N-terminal domain-containing protein</fullName>
    </recommendedName>
</protein>
<dbReference type="Gene3D" id="2.30.110.10">
    <property type="entry name" value="Electron Transport, Fmn-binding Protein, Chain A"/>
    <property type="match status" value="1"/>
</dbReference>
<dbReference type="EMBL" id="FWWU01000008">
    <property type="protein sequence ID" value="SMB86114.1"/>
    <property type="molecule type" value="Genomic_DNA"/>
</dbReference>
<dbReference type="RefSeq" id="WP_084047580.1">
    <property type="nucleotide sequence ID" value="NZ_FWWU01000008.1"/>
</dbReference>
<dbReference type="InterPro" id="IPR011576">
    <property type="entry name" value="Pyridox_Oxase_N"/>
</dbReference>